<dbReference type="PROSITE" id="PS50041">
    <property type="entry name" value="C_TYPE_LECTIN_2"/>
    <property type="match status" value="1"/>
</dbReference>
<sequence length="210" mass="23968">MYEEQTPQMELQSAVVVNHVVAADRLKELLNTTREVHLLSPRSAKQGHGRPRGAQGRADLTREKVRSLTYFTPSRPPYPAGPWCPYPYTQVVDECFHAHSKKLTWSQARHVCQGMGGDLAEPKHLYALQTYLAQTYGPGYFWVGGTDQDTEGRWHWVSGRPLDPVDWLFSRPDNLGGDEHCLEIVMSDYPKLFNDETCSIAQRFICQYRG</sequence>
<protein>
    <submittedName>
        <fullName evidence="3">C-type lectin 4</fullName>
    </submittedName>
</protein>
<dbReference type="InterPro" id="IPR050801">
    <property type="entry name" value="Ca-Dep_Lectins_ImmuneDev"/>
</dbReference>
<evidence type="ECO:0000313" key="4">
    <source>
        <dbReference type="Proteomes" id="UP000283509"/>
    </source>
</evidence>
<dbReference type="Pfam" id="PF00059">
    <property type="entry name" value="Lectin_C"/>
    <property type="match status" value="1"/>
</dbReference>
<name>A0A423SV28_PENVA</name>
<reference evidence="3 4" key="1">
    <citation type="submission" date="2018-04" db="EMBL/GenBank/DDBJ databases">
        <authorList>
            <person name="Zhang X."/>
            <person name="Yuan J."/>
            <person name="Li F."/>
            <person name="Xiang J."/>
        </authorList>
    </citation>
    <scope>NUCLEOTIDE SEQUENCE [LARGE SCALE GENOMIC DNA]</scope>
    <source>
        <tissue evidence="3">Muscle</tissue>
    </source>
</reference>
<gene>
    <name evidence="3" type="ORF">C7M84_013804</name>
</gene>
<dbReference type="Proteomes" id="UP000283509">
    <property type="component" value="Unassembled WGS sequence"/>
</dbReference>
<dbReference type="SMART" id="SM00034">
    <property type="entry name" value="CLECT"/>
    <property type="match status" value="1"/>
</dbReference>
<feature type="region of interest" description="Disordered" evidence="1">
    <location>
        <begin position="40"/>
        <end position="59"/>
    </location>
</feature>
<dbReference type="PANTHER" id="PTHR22801">
    <property type="entry name" value="LITHOSTATHINE"/>
    <property type="match status" value="1"/>
</dbReference>
<proteinExistence type="predicted"/>
<dbReference type="InterPro" id="IPR016187">
    <property type="entry name" value="CTDL_fold"/>
</dbReference>
<reference evidence="3 4" key="2">
    <citation type="submission" date="2019-01" db="EMBL/GenBank/DDBJ databases">
        <title>The decoding of complex shrimp genome reveals the adaptation for benthos swimmer, frequently molting mechanism and breeding impact on genome.</title>
        <authorList>
            <person name="Sun Y."/>
            <person name="Gao Y."/>
            <person name="Yu Y."/>
        </authorList>
    </citation>
    <scope>NUCLEOTIDE SEQUENCE [LARGE SCALE GENOMIC DNA]</scope>
    <source>
        <tissue evidence="3">Muscle</tissue>
    </source>
</reference>
<dbReference type="PANTHER" id="PTHR22801:SF63">
    <property type="entry name" value="C-TYPE LECTIN DOMAIN-CONTAINING PROTEIN"/>
    <property type="match status" value="1"/>
</dbReference>
<accession>A0A423SV28</accession>
<dbReference type="OrthoDB" id="6372523at2759"/>
<evidence type="ECO:0000313" key="3">
    <source>
        <dbReference type="EMBL" id="ROT68072.1"/>
    </source>
</evidence>
<dbReference type="Gene3D" id="3.10.100.10">
    <property type="entry name" value="Mannose-Binding Protein A, subunit A"/>
    <property type="match status" value="1"/>
</dbReference>
<dbReference type="AlphaFoldDB" id="A0A423SV28"/>
<feature type="domain" description="C-type lectin" evidence="2">
    <location>
        <begin position="91"/>
        <end position="207"/>
    </location>
</feature>
<dbReference type="GO" id="GO:0030246">
    <property type="term" value="F:carbohydrate binding"/>
    <property type="evidence" value="ECO:0007669"/>
    <property type="project" value="UniProtKB-KW"/>
</dbReference>
<keyword evidence="3" id="KW-0430">Lectin</keyword>
<evidence type="ECO:0000259" key="2">
    <source>
        <dbReference type="PROSITE" id="PS50041"/>
    </source>
</evidence>
<dbReference type="SUPFAM" id="SSF56436">
    <property type="entry name" value="C-type lectin-like"/>
    <property type="match status" value="1"/>
</dbReference>
<dbReference type="InterPro" id="IPR016186">
    <property type="entry name" value="C-type_lectin-like/link_sf"/>
</dbReference>
<dbReference type="EMBL" id="QCYY01002722">
    <property type="protein sequence ID" value="ROT68072.1"/>
    <property type="molecule type" value="Genomic_DNA"/>
</dbReference>
<comment type="caution">
    <text evidence="3">The sequence shown here is derived from an EMBL/GenBank/DDBJ whole genome shotgun (WGS) entry which is preliminary data.</text>
</comment>
<organism evidence="3 4">
    <name type="scientific">Penaeus vannamei</name>
    <name type="common">Whiteleg shrimp</name>
    <name type="synonym">Litopenaeus vannamei</name>
    <dbReference type="NCBI Taxonomy" id="6689"/>
    <lineage>
        <taxon>Eukaryota</taxon>
        <taxon>Metazoa</taxon>
        <taxon>Ecdysozoa</taxon>
        <taxon>Arthropoda</taxon>
        <taxon>Crustacea</taxon>
        <taxon>Multicrustacea</taxon>
        <taxon>Malacostraca</taxon>
        <taxon>Eumalacostraca</taxon>
        <taxon>Eucarida</taxon>
        <taxon>Decapoda</taxon>
        <taxon>Dendrobranchiata</taxon>
        <taxon>Penaeoidea</taxon>
        <taxon>Penaeidae</taxon>
        <taxon>Penaeus</taxon>
    </lineage>
</organism>
<evidence type="ECO:0000256" key="1">
    <source>
        <dbReference type="SAM" id="MobiDB-lite"/>
    </source>
</evidence>
<dbReference type="InterPro" id="IPR001304">
    <property type="entry name" value="C-type_lectin-like"/>
</dbReference>
<keyword evidence="4" id="KW-1185">Reference proteome</keyword>
<dbReference type="CDD" id="cd00037">
    <property type="entry name" value="CLECT"/>
    <property type="match status" value="1"/>
</dbReference>